<sequence length="333" mass="37256">MTITKERLLKIQHWRETYGADSNVMLPAEEAEELARIALAALEAEKGADPVVFTDERNLRHIASGRETSLIWGKQNQEVGDIPLYRHAQPVPVDKEFIPKNLDKALGVVGVALPESKEEFNFQIERWIQRLIDRVIRYADEFKEQPVPVVPPAIEPDYEVIKSILPTANPDEYACTIAADMWNACRDAMLQGAEPVSQTYEFPELIEGMEVSIDVSTCDADAGNRYFGTVTEVSELDTAKNGYILLVQDAEPNFDVNGNSPVSPGGWISCSERMPDNDESKPIAIFTGKCLGQGMFVATYDDDGFFDYWEGMEIIGVTHWMPLPEPPQEVNRG</sequence>
<comment type="caution">
    <text evidence="2">The sequence shown here is derived from an EMBL/GenBank/DDBJ whole genome shotgun (WGS) entry which is preliminary data.</text>
</comment>
<dbReference type="InterPro" id="IPR007539">
    <property type="entry name" value="DUF551"/>
</dbReference>
<gene>
    <name evidence="2" type="ORF">SeV_A0821</name>
</gene>
<dbReference type="AlphaFoldDB" id="A0A6C8F0U1"/>
<feature type="domain" description="DUF551" evidence="1">
    <location>
        <begin position="266"/>
        <end position="328"/>
    </location>
</feature>
<reference evidence="2 3" key="1">
    <citation type="journal article" date="2011" name="J. Bacteriol.">
        <title>Comparative genomics of 28 Salmonella enterica isolates: evidence for CRISPR-mediated adaptive sublineage evolution.</title>
        <authorList>
            <person name="Fricke W.F."/>
            <person name="Mammel M.K."/>
            <person name="McDermott P.F."/>
            <person name="Tartera C."/>
            <person name="White D.G."/>
            <person name="Leclerc J.E."/>
            <person name="Ravel J."/>
            <person name="Cebula T.A."/>
        </authorList>
    </citation>
    <scope>NUCLEOTIDE SEQUENCE [LARGE SCALE GENOMIC DNA]</scope>
    <source>
        <strain evidence="2 3">SL491</strain>
    </source>
</reference>
<evidence type="ECO:0000313" key="2">
    <source>
        <dbReference type="EMBL" id="EDZ01845.1"/>
    </source>
</evidence>
<dbReference type="Pfam" id="PF04448">
    <property type="entry name" value="DUF551"/>
    <property type="match status" value="1"/>
</dbReference>
<accession>A0A6C8F0U1</accession>
<dbReference type="EMBL" id="ABFH02000002">
    <property type="protein sequence ID" value="EDZ01845.1"/>
    <property type="molecule type" value="Genomic_DNA"/>
</dbReference>
<name>A0A6C8F0U1_SALV4</name>
<organism evidence="2 3">
    <name type="scientific">Salmonella virchow (strain SL491)</name>
    <dbReference type="NCBI Taxonomy" id="465517"/>
    <lineage>
        <taxon>Bacteria</taxon>
        <taxon>Pseudomonadati</taxon>
        <taxon>Pseudomonadota</taxon>
        <taxon>Gammaproteobacteria</taxon>
        <taxon>Enterobacterales</taxon>
        <taxon>Enterobacteriaceae</taxon>
        <taxon>Salmonella</taxon>
    </lineage>
</organism>
<protein>
    <submittedName>
        <fullName evidence="2">Eaa protein</fullName>
    </submittedName>
</protein>
<evidence type="ECO:0000259" key="1">
    <source>
        <dbReference type="Pfam" id="PF04448"/>
    </source>
</evidence>
<evidence type="ECO:0000313" key="3">
    <source>
        <dbReference type="Proteomes" id="UP000003614"/>
    </source>
</evidence>
<proteinExistence type="predicted"/>
<dbReference type="Proteomes" id="UP000003614">
    <property type="component" value="Unassembled WGS sequence"/>
</dbReference>